<dbReference type="InterPro" id="IPR001509">
    <property type="entry name" value="Epimerase_deHydtase"/>
</dbReference>
<protein>
    <submittedName>
        <fullName evidence="2">Nucleoside-diphosphate-sugar epimerase</fullName>
    </submittedName>
</protein>
<dbReference type="SUPFAM" id="SSF51735">
    <property type="entry name" value="NAD(P)-binding Rossmann-fold domains"/>
    <property type="match status" value="1"/>
</dbReference>
<dbReference type="OrthoDB" id="9814124at2"/>
<reference evidence="3" key="1">
    <citation type="submission" date="2017-04" db="EMBL/GenBank/DDBJ databases">
        <authorList>
            <person name="Varghese N."/>
            <person name="Submissions S."/>
        </authorList>
    </citation>
    <scope>NUCLEOTIDE SEQUENCE [LARGE SCALE GENOMIC DNA]</scope>
    <source>
        <strain evidence="3">Dd16</strain>
    </source>
</reference>
<keyword evidence="3" id="KW-1185">Reference proteome</keyword>
<evidence type="ECO:0000313" key="3">
    <source>
        <dbReference type="Proteomes" id="UP000192934"/>
    </source>
</evidence>
<dbReference type="PANTHER" id="PTHR12126:SF11">
    <property type="entry name" value="NADH DEHYDROGENASE [UBIQUINONE] 1 ALPHA SUBCOMPLEX SUBUNIT 9, MITOCHONDRIAL"/>
    <property type="match status" value="1"/>
</dbReference>
<dbReference type="PANTHER" id="PTHR12126">
    <property type="entry name" value="NADH-UBIQUINONE OXIDOREDUCTASE 39 KDA SUBUNIT-RELATED"/>
    <property type="match status" value="1"/>
</dbReference>
<feature type="domain" description="NAD-dependent epimerase/dehydratase" evidence="1">
    <location>
        <begin position="11"/>
        <end position="200"/>
    </location>
</feature>
<dbReference type="InterPro" id="IPR051207">
    <property type="entry name" value="ComplexI_NDUFA9_subunit"/>
</dbReference>
<dbReference type="GO" id="GO:0044877">
    <property type="term" value="F:protein-containing complex binding"/>
    <property type="evidence" value="ECO:0007669"/>
    <property type="project" value="TreeGrafter"/>
</dbReference>
<sequence length="309" mass="34311">MNAVRRTRTLAVTGGTGFVGQHLIRMALADGYDVRALTRGWKPPEVGTSWIDGALDRPDSLSRLASGADAFIHIAGAIKGDRKHFERVNVAGTVAAIDAARRAGVRRFVHISSLAAREPELSAYGWSKSQSEKLVAASGLQWTIVRPPAIYGPGDRETLELFRMARRGFVALPPGGSFSLIHVEDLCRLILAVLDEPDTISETYEPDDGRQDGWEHRHFARTLARLLGKRATTLALPRLALGGAARIDRLLRRSRAQLTPDRVRYFCHPDWVVSAEKRPPAALWQPAVKTQTGLLETAEWYRREGWLKR</sequence>
<dbReference type="EMBL" id="LT840185">
    <property type="protein sequence ID" value="SMF73986.1"/>
    <property type="molecule type" value="Genomic_DNA"/>
</dbReference>
<dbReference type="Gene3D" id="3.40.50.720">
    <property type="entry name" value="NAD(P)-binding Rossmann-like Domain"/>
    <property type="match status" value="1"/>
</dbReference>
<dbReference type="RefSeq" id="WP_085218808.1">
    <property type="nucleotide sequence ID" value="NZ_LT840185.1"/>
</dbReference>
<organism evidence="2 3">
    <name type="scientific">Allosphingosinicella indica</name>
    <dbReference type="NCBI Taxonomy" id="941907"/>
    <lineage>
        <taxon>Bacteria</taxon>
        <taxon>Pseudomonadati</taxon>
        <taxon>Pseudomonadota</taxon>
        <taxon>Alphaproteobacteria</taxon>
        <taxon>Sphingomonadales</taxon>
        <taxon>Sphingomonadaceae</taxon>
        <taxon>Allosphingosinicella</taxon>
    </lineage>
</organism>
<name>A0A1X7GU23_9SPHN</name>
<dbReference type="STRING" id="941907.SAMN06295910_2197"/>
<proteinExistence type="predicted"/>
<dbReference type="Pfam" id="PF01370">
    <property type="entry name" value="Epimerase"/>
    <property type="match status" value="1"/>
</dbReference>
<accession>A0A1X7GU23</accession>
<gene>
    <name evidence="2" type="ORF">SAMN06295910_2197</name>
</gene>
<dbReference type="Proteomes" id="UP000192934">
    <property type="component" value="Chromosome I"/>
</dbReference>
<evidence type="ECO:0000259" key="1">
    <source>
        <dbReference type="Pfam" id="PF01370"/>
    </source>
</evidence>
<dbReference type="AlphaFoldDB" id="A0A1X7GU23"/>
<dbReference type="InterPro" id="IPR036291">
    <property type="entry name" value="NAD(P)-bd_dom_sf"/>
</dbReference>
<evidence type="ECO:0000313" key="2">
    <source>
        <dbReference type="EMBL" id="SMF73986.1"/>
    </source>
</evidence>